<dbReference type="GO" id="GO:0005524">
    <property type="term" value="F:ATP binding"/>
    <property type="evidence" value="ECO:0007669"/>
    <property type="project" value="UniProtKB-KW"/>
</dbReference>
<dbReference type="Proteomes" id="UP000439903">
    <property type="component" value="Unassembled WGS sequence"/>
</dbReference>
<reference evidence="1 2" key="1">
    <citation type="journal article" date="2019" name="Environ. Microbiol.">
        <title>At the nexus of three kingdoms: the genome of the mycorrhizal fungus Gigaspora margarita provides insights into plant, endobacterial and fungal interactions.</title>
        <authorList>
            <person name="Venice F."/>
            <person name="Ghignone S."/>
            <person name="Salvioli di Fossalunga A."/>
            <person name="Amselem J."/>
            <person name="Novero M."/>
            <person name="Xianan X."/>
            <person name="Sedzielewska Toro K."/>
            <person name="Morin E."/>
            <person name="Lipzen A."/>
            <person name="Grigoriev I.V."/>
            <person name="Henrissat B."/>
            <person name="Martin F.M."/>
            <person name="Bonfante P."/>
        </authorList>
    </citation>
    <scope>NUCLEOTIDE SEQUENCE [LARGE SCALE GENOMIC DNA]</scope>
    <source>
        <strain evidence="1 2">BEG34</strain>
    </source>
</reference>
<sequence length="267" mass="31379">MARKILTFICVDTVAHYGTVSRLGVELPGNRKSNYFKYLQGLRGIKEKEAIRLKNLFIMNFKKRECGYGTDSENETEKVDDDSDDWGEIANFKDFYFDEWIDTCSGKRWRLNNGSTFHQLLICHQSLMEECTHDMFDEPSSYLDVKQRLNAASTIRSLLQPDLLISSMYFMDAFFFCEGINIFLDGKVPTENLRFREESLKLKERPDYDKHHQVLKIYYYLIDMLLENPYSFINKKGEKNNLTEIEYIMKVSGPILDIIFSNNYTLS</sequence>
<proteinExistence type="predicted"/>
<keyword evidence="1" id="KW-0067">ATP-binding</keyword>
<keyword evidence="1" id="KW-0547">Nucleotide-binding</keyword>
<evidence type="ECO:0000313" key="1">
    <source>
        <dbReference type="EMBL" id="KAF0402749.1"/>
    </source>
</evidence>
<organism evidence="1 2">
    <name type="scientific">Gigaspora margarita</name>
    <dbReference type="NCBI Taxonomy" id="4874"/>
    <lineage>
        <taxon>Eukaryota</taxon>
        <taxon>Fungi</taxon>
        <taxon>Fungi incertae sedis</taxon>
        <taxon>Mucoromycota</taxon>
        <taxon>Glomeromycotina</taxon>
        <taxon>Glomeromycetes</taxon>
        <taxon>Diversisporales</taxon>
        <taxon>Gigasporaceae</taxon>
        <taxon>Gigaspora</taxon>
    </lineage>
</organism>
<dbReference type="EMBL" id="WTPW01002004">
    <property type="protein sequence ID" value="KAF0402749.1"/>
    <property type="molecule type" value="Genomic_DNA"/>
</dbReference>
<dbReference type="InterPro" id="IPR013283">
    <property type="entry name" value="RLI1"/>
</dbReference>
<dbReference type="PANTHER" id="PTHR19248">
    <property type="entry name" value="ATP-BINDING TRANSPORT PROTEIN-RELATED"/>
    <property type="match status" value="1"/>
</dbReference>
<dbReference type="AlphaFoldDB" id="A0A8H4A333"/>
<accession>A0A8H4A333</accession>
<comment type="caution">
    <text evidence="1">The sequence shown here is derived from an EMBL/GenBank/DDBJ whole genome shotgun (WGS) entry which is preliminary data.</text>
</comment>
<protein>
    <submittedName>
        <fullName evidence="1">ATP-binding cassette sub-family E member 1</fullName>
    </submittedName>
</protein>
<name>A0A8H4A333_GIGMA</name>
<dbReference type="OrthoDB" id="10626920at2759"/>
<keyword evidence="2" id="KW-1185">Reference proteome</keyword>
<gene>
    <name evidence="1" type="ORF">F8M41_009369</name>
</gene>
<evidence type="ECO:0000313" key="2">
    <source>
        <dbReference type="Proteomes" id="UP000439903"/>
    </source>
</evidence>